<protein>
    <submittedName>
        <fullName evidence="6">DNA-binding transcriptional LysR family regulator</fullName>
    </submittedName>
</protein>
<dbReference type="PANTHER" id="PTHR30419">
    <property type="entry name" value="HTH-TYPE TRANSCRIPTIONAL REGULATOR YBHD"/>
    <property type="match status" value="1"/>
</dbReference>
<comment type="similarity">
    <text evidence="1">Belongs to the LysR transcriptional regulatory family.</text>
</comment>
<proteinExistence type="inferred from homology"/>
<evidence type="ECO:0000259" key="5">
    <source>
        <dbReference type="PROSITE" id="PS50931"/>
    </source>
</evidence>
<dbReference type="InterPro" id="IPR050950">
    <property type="entry name" value="HTH-type_LysR_regulators"/>
</dbReference>
<dbReference type="Pfam" id="PF00126">
    <property type="entry name" value="HTH_1"/>
    <property type="match status" value="1"/>
</dbReference>
<keyword evidence="4" id="KW-0804">Transcription</keyword>
<dbReference type="PANTHER" id="PTHR30419:SF8">
    <property type="entry name" value="NITROGEN ASSIMILATION TRANSCRIPTIONAL ACTIVATOR-RELATED"/>
    <property type="match status" value="1"/>
</dbReference>
<feature type="domain" description="HTH lysR-type" evidence="5">
    <location>
        <begin position="18"/>
        <end position="75"/>
    </location>
</feature>
<dbReference type="Gene3D" id="3.40.190.290">
    <property type="match status" value="1"/>
</dbReference>
<dbReference type="EMBL" id="QBKN01000012">
    <property type="protein sequence ID" value="PTX47495.1"/>
    <property type="molecule type" value="Genomic_DNA"/>
</dbReference>
<dbReference type="Gene3D" id="1.10.10.10">
    <property type="entry name" value="Winged helix-like DNA-binding domain superfamily/Winged helix DNA-binding domain"/>
    <property type="match status" value="1"/>
</dbReference>
<evidence type="ECO:0000256" key="4">
    <source>
        <dbReference type="ARBA" id="ARBA00023163"/>
    </source>
</evidence>
<dbReference type="GO" id="GO:0003677">
    <property type="term" value="F:DNA binding"/>
    <property type="evidence" value="ECO:0007669"/>
    <property type="project" value="UniProtKB-KW"/>
</dbReference>
<dbReference type="InterPro" id="IPR036390">
    <property type="entry name" value="WH_DNA-bd_sf"/>
</dbReference>
<evidence type="ECO:0000256" key="3">
    <source>
        <dbReference type="ARBA" id="ARBA00023125"/>
    </source>
</evidence>
<keyword evidence="2" id="KW-0805">Transcription regulation</keyword>
<comment type="caution">
    <text evidence="6">The sequence shown here is derived from an EMBL/GenBank/DDBJ whole genome shotgun (WGS) entry which is preliminary data.</text>
</comment>
<keyword evidence="7" id="KW-1185">Reference proteome</keyword>
<evidence type="ECO:0000256" key="2">
    <source>
        <dbReference type="ARBA" id="ARBA00023015"/>
    </source>
</evidence>
<dbReference type="OrthoDB" id="9803030at2"/>
<dbReference type="InterPro" id="IPR000847">
    <property type="entry name" value="LysR_HTH_N"/>
</dbReference>
<sequence length="323" mass="35060">MSDKADYRTSNALVRKGLKFSQLRLLVALRDLGQIGAAAHQVGLTQPAASRLMAQLEELSGVALYTRHARGVVLTEAGRVLAQQAASTLQGLDLANERIGQLVRGARGLVRVGSVTGPSLELLLPVLREARLAYPEIELAVEVGTSDRLSDLLLNRELDFYIGRIPERADAGVYELDVIGPEPISLVVRLGHPLVRQDRLQLRDCLDYDWVTQPPGGLLRRTAETFILKQGLPLPKRVLGTSSTLFTLAMLNETNAIAPLARAVADFFIARGALGSRLARLPVAEDMQVGDFGLVRRAGEAVSPATERLLEMLRGRVAAAQKQ</sequence>
<dbReference type="Proteomes" id="UP000244069">
    <property type="component" value="Unassembled WGS sequence"/>
</dbReference>
<dbReference type="PRINTS" id="PR00039">
    <property type="entry name" value="HTHLYSR"/>
</dbReference>
<evidence type="ECO:0000313" key="6">
    <source>
        <dbReference type="EMBL" id="PTX47495.1"/>
    </source>
</evidence>
<dbReference type="RefSeq" id="WP_107976549.1">
    <property type="nucleotide sequence ID" value="NZ_BMEZ01000014.1"/>
</dbReference>
<dbReference type="Pfam" id="PF03466">
    <property type="entry name" value="LysR_substrate"/>
    <property type="match status" value="1"/>
</dbReference>
<dbReference type="InterPro" id="IPR036388">
    <property type="entry name" value="WH-like_DNA-bd_sf"/>
</dbReference>
<keyword evidence="3 6" id="KW-0238">DNA-binding</keyword>
<accession>A0A2T6AUK8</accession>
<dbReference type="PROSITE" id="PS50931">
    <property type="entry name" value="HTH_LYSR"/>
    <property type="match status" value="1"/>
</dbReference>
<evidence type="ECO:0000256" key="1">
    <source>
        <dbReference type="ARBA" id="ARBA00009437"/>
    </source>
</evidence>
<dbReference type="GO" id="GO:0005829">
    <property type="term" value="C:cytosol"/>
    <property type="evidence" value="ECO:0007669"/>
    <property type="project" value="TreeGrafter"/>
</dbReference>
<organism evidence="6 7">
    <name type="scientific">Allosediminivita pacifica</name>
    <dbReference type="NCBI Taxonomy" id="1267769"/>
    <lineage>
        <taxon>Bacteria</taxon>
        <taxon>Pseudomonadati</taxon>
        <taxon>Pseudomonadota</taxon>
        <taxon>Alphaproteobacteria</taxon>
        <taxon>Rhodobacterales</taxon>
        <taxon>Paracoccaceae</taxon>
        <taxon>Allosediminivita</taxon>
    </lineage>
</organism>
<gene>
    <name evidence="6" type="ORF">C8N44_112119</name>
</gene>
<dbReference type="AlphaFoldDB" id="A0A2T6AUK8"/>
<dbReference type="InterPro" id="IPR005119">
    <property type="entry name" value="LysR_subst-bd"/>
</dbReference>
<evidence type="ECO:0000313" key="7">
    <source>
        <dbReference type="Proteomes" id="UP000244069"/>
    </source>
</evidence>
<dbReference type="SUPFAM" id="SSF46785">
    <property type="entry name" value="Winged helix' DNA-binding domain"/>
    <property type="match status" value="1"/>
</dbReference>
<dbReference type="GO" id="GO:0003700">
    <property type="term" value="F:DNA-binding transcription factor activity"/>
    <property type="evidence" value="ECO:0007669"/>
    <property type="project" value="InterPro"/>
</dbReference>
<reference evidence="6 7" key="1">
    <citation type="submission" date="2018-04" db="EMBL/GenBank/DDBJ databases">
        <title>Genomic Encyclopedia of Archaeal and Bacterial Type Strains, Phase II (KMG-II): from individual species to whole genera.</title>
        <authorList>
            <person name="Goeker M."/>
        </authorList>
    </citation>
    <scope>NUCLEOTIDE SEQUENCE [LARGE SCALE GENOMIC DNA]</scope>
    <source>
        <strain evidence="6 7">DSM 29329</strain>
    </source>
</reference>
<dbReference type="SUPFAM" id="SSF53850">
    <property type="entry name" value="Periplasmic binding protein-like II"/>
    <property type="match status" value="1"/>
</dbReference>
<name>A0A2T6AUK8_9RHOB</name>